<evidence type="ECO:0000313" key="4">
    <source>
        <dbReference type="EMBL" id="AEI96322.1"/>
    </source>
</evidence>
<dbReference type="KEGG" id="rli:RLO149_c044350"/>
<sequence>MIFKDDFLRRYIELVPTALAFERAMECDILSEHEFEQPMLDLGCGDGIFAHILFHEKIETGIDLDPEEIARAEQMNAYAELLACPGDNIPKPDGAYKTILSNSVLEHIPDLVPVLKEAHRLLAPGGRFYITIPTDRLEHNTAPARLLRALGLNGLEERYAKFHNSFWRHHHAHSLDGWRSMFTEAGLEVIEERPYASPNFSTFYDMLIVFAGPSLVAKKTVGRWLFFPRLRKLYAGLIFVLVGGFYSRLKTGEGSSLVFYTLTRS</sequence>
<evidence type="ECO:0000256" key="2">
    <source>
        <dbReference type="ARBA" id="ARBA00022679"/>
    </source>
</evidence>
<evidence type="ECO:0000313" key="5">
    <source>
        <dbReference type="Proteomes" id="UP000001353"/>
    </source>
</evidence>
<keyword evidence="1" id="KW-0489">Methyltransferase</keyword>
<keyword evidence="3" id="KW-0949">S-adenosyl-L-methionine</keyword>
<dbReference type="STRING" id="391595.RLO149_c044350"/>
<dbReference type="AlphaFoldDB" id="F7ZJ77"/>
<gene>
    <name evidence="4" type="ordered locus">RLO149_c044350</name>
</gene>
<organism evidence="4 5">
    <name type="scientific">Roseobacter litoralis (strain ATCC 49566 / DSM 6996 / JCM 21268 / NBRC 15278 / OCh 149)</name>
    <dbReference type="NCBI Taxonomy" id="391595"/>
    <lineage>
        <taxon>Bacteria</taxon>
        <taxon>Pseudomonadati</taxon>
        <taxon>Pseudomonadota</taxon>
        <taxon>Alphaproteobacteria</taxon>
        <taxon>Rhodobacterales</taxon>
        <taxon>Roseobacteraceae</taxon>
        <taxon>Roseobacter</taxon>
    </lineage>
</organism>
<dbReference type="RefSeq" id="WP_013964191.1">
    <property type="nucleotide sequence ID" value="NC_015730.1"/>
</dbReference>
<protein>
    <submittedName>
        <fullName evidence="4">Methyltransferase-like protein</fullName>
    </submittedName>
</protein>
<dbReference type="PANTHER" id="PTHR43464">
    <property type="entry name" value="METHYLTRANSFERASE"/>
    <property type="match status" value="1"/>
</dbReference>
<keyword evidence="5" id="KW-1185">Reference proteome</keyword>
<dbReference type="GO" id="GO:0032259">
    <property type="term" value="P:methylation"/>
    <property type="evidence" value="ECO:0007669"/>
    <property type="project" value="UniProtKB-KW"/>
</dbReference>
<accession>F7ZJ77</accession>
<reference evidence="4 5" key="1">
    <citation type="journal article" date="2011" name="BMC Genomics">
        <title>Comparative genome analysis and genome-guided physiological analysis of Roseobacter litoralis.</title>
        <authorList>
            <person name="Kalhoefer D."/>
            <person name="Thole S."/>
            <person name="Voget S."/>
            <person name="Lehmann R."/>
            <person name="Liesegang H."/>
            <person name="Wollher A."/>
            <person name="Daniel R."/>
            <person name="Simon M."/>
            <person name="Brinkhoff T."/>
        </authorList>
    </citation>
    <scope>NUCLEOTIDE SEQUENCE [LARGE SCALE GENOMIC DNA]</scope>
    <source>
        <strain evidence="5">ATCC 49566 / DSM 6996 / JCM 21268 / NBRC 15278 / OCh 149</strain>
    </source>
</reference>
<dbReference type="EMBL" id="CP002623">
    <property type="protein sequence ID" value="AEI96322.1"/>
    <property type="molecule type" value="Genomic_DNA"/>
</dbReference>
<dbReference type="InterPro" id="IPR029063">
    <property type="entry name" value="SAM-dependent_MTases_sf"/>
</dbReference>
<dbReference type="HOGENOM" id="CLU_091672_0_0_5"/>
<dbReference type="OrthoDB" id="9765084at2"/>
<dbReference type="SUPFAM" id="SSF53335">
    <property type="entry name" value="S-adenosyl-L-methionine-dependent methyltransferases"/>
    <property type="match status" value="1"/>
</dbReference>
<proteinExistence type="predicted"/>
<name>F7ZJ77_ROSLO</name>
<dbReference type="eggNOG" id="COG2226">
    <property type="taxonomic scope" value="Bacteria"/>
</dbReference>
<dbReference type="PANTHER" id="PTHR43464:SF19">
    <property type="entry name" value="UBIQUINONE BIOSYNTHESIS O-METHYLTRANSFERASE, MITOCHONDRIAL"/>
    <property type="match status" value="1"/>
</dbReference>
<dbReference type="Pfam" id="PF13489">
    <property type="entry name" value="Methyltransf_23"/>
    <property type="match status" value="1"/>
</dbReference>
<dbReference type="Proteomes" id="UP000001353">
    <property type="component" value="Chromosome"/>
</dbReference>
<keyword evidence="2" id="KW-0808">Transferase</keyword>
<dbReference type="GO" id="GO:0008168">
    <property type="term" value="F:methyltransferase activity"/>
    <property type="evidence" value="ECO:0007669"/>
    <property type="project" value="UniProtKB-KW"/>
</dbReference>
<dbReference type="CDD" id="cd02440">
    <property type="entry name" value="AdoMet_MTases"/>
    <property type="match status" value="1"/>
</dbReference>
<evidence type="ECO:0000256" key="1">
    <source>
        <dbReference type="ARBA" id="ARBA00022603"/>
    </source>
</evidence>
<dbReference type="Gene3D" id="3.40.50.150">
    <property type="entry name" value="Vaccinia Virus protein VP39"/>
    <property type="match status" value="1"/>
</dbReference>
<evidence type="ECO:0000256" key="3">
    <source>
        <dbReference type="ARBA" id="ARBA00022691"/>
    </source>
</evidence>